<dbReference type="EMBL" id="JAYRBN010000109">
    <property type="protein sequence ID" value="KAL2726177.1"/>
    <property type="molecule type" value="Genomic_DNA"/>
</dbReference>
<keyword evidence="3" id="KW-1185">Reference proteome</keyword>
<reference evidence="2 3" key="1">
    <citation type="journal article" date="2024" name="Ann. Entomol. Soc. Am.">
        <title>Genomic analyses of the southern and eastern yellowjacket wasps (Hymenoptera: Vespidae) reveal evolutionary signatures of social life.</title>
        <authorList>
            <person name="Catto M.A."/>
            <person name="Caine P.B."/>
            <person name="Orr S.E."/>
            <person name="Hunt B.G."/>
            <person name="Goodisman M.A.D."/>
        </authorList>
    </citation>
    <scope>NUCLEOTIDE SEQUENCE [LARGE SCALE GENOMIC DNA]</scope>
    <source>
        <strain evidence="2">232</strain>
        <tissue evidence="2">Head and thorax</tissue>
    </source>
</reference>
<evidence type="ECO:0000313" key="3">
    <source>
        <dbReference type="Proteomes" id="UP001607303"/>
    </source>
</evidence>
<evidence type="ECO:0000313" key="2">
    <source>
        <dbReference type="EMBL" id="KAL2726177.1"/>
    </source>
</evidence>
<gene>
    <name evidence="2" type="ORF">V1477_017991</name>
</gene>
<dbReference type="AlphaFoldDB" id="A0ABD2AZY2"/>
<organism evidence="2 3">
    <name type="scientific">Vespula maculifrons</name>
    <name type="common">Eastern yellow jacket</name>
    <name type="synonym">Wasp</name>
    <dbReference type="NCBI Taxonomy" id="7453"/>
    <lineage>
        <taxon>Eukaryota</taxon>
        <taxon>Metazoa</taxon>
        <taxon>Ecdysozoa</taxon>
        <taxon>Arthropoda</taxon>
        <taxon>Hexapoda</taxon>
        <taxon>Insecta</taxon>
        <taxon>Pterygota</taxon>
        <taxon>Neoptera</taxon>
        <taxon>Endopterygota</taxon>
        <taxon>Hymenoptera</taxon>
        <taxon>Apocrita</taxon>
        <taxon>Aculeata</taxon>
        <taxon>Vespoidea</taxon>
        <taxon>Vespidae</taxon>
        <taxon>Vespinae</taxon>
        <taxon>Vespula</taxon>
    </lineage>
</organism>
<protein>
    <submittedName>
        <fullName evidence="2">Uncharacterized protein</fullName>
    </submittedName>
</protein>
<proteinExistence type="predicted"/>
<feature type="region of interest" description="Disordered" evidence="1">
    <location>
        <begin position="1"/>
        <end position="30"/>
    </location>
</feature>
<name>A0ABD2AZY2_VESMC</name>
<feature type="compositionally biased region" description="Low complexity" evidence="1">
    <location>
        <begin position="1"/>
        <end position="28"/>
    </location>
</feature>
<dbReference type="Proteomes" id="UP001607303">
    <property type="component" value="Unassembled WGS sequence"/>
</dbReference>
<evidence type="ECO:0000256" key="1">
    <source>
        <dbReference type="SAM" id="MobiDB-lite"/>
    </source>
</evidence>
<comment type="caution">
    <text evidence="2">The sequence shown here is derived from an EMBL/GenBank/DDBJ whole genome shotgun (WGS) entry which is preliminary data.</text>
</comment>
<sequence length="111" mass="12404">MLEVSSNNSSSSSSGSSSTSSTSSGRVGLRCRRPLLRRLRNWRRRGRRKSQGSMSDRFLEARIMHVALCIMRSIGLYRTNSVTWIGHGGLEELDKGTKDNADMSKVQPETE</sequence>
<accession>A0ABD2AZY2</accession>